<feature type="domain" description="Helicase ATP-binding" evidence="10">
    <location>
        <begin position="670"/>
        <end position="841"/>
    </location>
</feature>
<gene>
    <name evidence="12" type="ORF">H2200_003784</name>
</gene>
<keyword evidence="6" id="KW-0809">Transit peptide</keyword>
<dbReference type="EC" id="3.6.4.13" evidence="3"/>
<dbReference type="PANTHER" id="PTHR18934">
    <property type="entry name" value="ATP-DEPENDENT RNA HELICASE"/>
    <property type="match status" value="1"/>
</dbReference>
<feature type="region of interest" description="Disordered" evidence="9">
    <location>
        <begin position="1829"/>
        <end position="1892"/>
    </location>
</feature>
<dbReference type="GO" id="GO:0003723">
    <property type="term" value="F:RNA binding"/>
    <property type="evidence" value="ECO:0007669"/>
    <property type="project" value="TreeGrafter"/>
</dbReference>
<dbReference type="EMBL" id="JAPDRK010000005">
    <property type="protein sequence ID" value="KAJ9612187.1"/>
    <property type="molecule type" value="Genomic_DNA"/>
</dbReference>
<feature type="region of interest" description="Disordered" evidence="9">
    <location>
        <begin position="241"/>
        <end position="300"/>
    </location>
</feature>
<feature type="compositionally biased region" description="Acidic residues" evidence="9">
    <location>
        <begin position="282"/>
        <end position="297"/>
    </location>
</feature>
<dbReference type="Gene3D" id="3.40.50.720">
    <property type="entry name" value="NAD(P)-binding Rossmann-like Domain"/>
    <property type="match status" value="1"/>
</dbReference>
<dbReference type="InterPro" id="IPR001650">
    <property type="entry name" value="Helicase_C-like"/>
</dbReference>
<dbReference type="Gene3D" id="3.40.50.300">
    <property type="entry name" value="P-loop containing nucleotide triphosphate hydrolases"/>
    <property type="match status" value="2"/>
</dbReference>
<name>A0AA39CL24_9EURO</name>
<feature type="compositionally biased region" description="Basic and acidic residues" evidence="9">
    <location>
        <begin position="1845"/>
        <end position="1854"/>
    </location>
</feature>
<dbReference type="CDD" id="cd18791">
    <property type="entry name" value="SF2_C_RHA"/>
    <property type="match status" value="1"/>
</dbReference>
<dbReference type="Pfam" id="PF04408">
    <property type="entry name" value="WHD_HA2"/>
    <property type="match status" value="1"/>
</dbReference>
<feature type="compositionally biased region" description="Basic residues" evidence="9">
    <location>
        <begin position="1829"/>
        <end position="1844"/>
    </location>
</feature>
<comment type="subcellular location">
    <subcellularLocation>
        <location evidence="1">Mitochondrion</location>
    </subcellularLocation>
</comment>
<keyword evidence="13" id="KW-1185">Reference proteome</keyword>
<evidence type="ECO:0000259" key="11">
    <source>
        <dbReference type="PROSITE" id="PS51194"/>
    </source>
</evidence>
<dbReference type="Proteomes" id="UP001172673">
    <property type="component" value="Unassembled WGS sequence"/>
</dbReference>
<dbReference type="Pfam" id="PF00270">
    <property type="entry name" value="DEAD"/>
    <property type="match status" value="1"/>
</dbReference>
<dbReference type="InterPro" id="IPR036291">
    <property type="entry name" value="NAD(P)-bd_dom_sf"/>
</dbReference>
<dbReference type="GO" id="GO:0003747">
    <property type="term" value="F:translation release factor activity"/>
    <property type="evidence" value="ECO:0007669"/>
    <property type="project" value="InterPro"/>
</dbReference>
<dbReference type="SMART" id="SM00487">
    <property type="entry name" value="DEXDc"/>
    <property type="match status" value="1"/>
</dbReference>
<dbReference type="SUPFAM" id="SSF75620">
    <property type="entry name" value="Release factor"/>
    <property type="match status" value="1"/>
</dbReference>
<dbReference type="GO" id="GO:0032543">
    <property type="term" value="P:mitochondrial translation"/>
    <property type="evidence" value="ECO:0007669"/>
    <property type="project" value="UniProtKB-ARBA"/>
</dbReference>
<dbReference type="GO" id="GO:0003724">
    <property type="term" value="F:RNA helicase activity"/>
    <property type="evidence" value="ECO:0007669"/>
    <property type="project" value="UniProtKB-EC"/>
</dbReference>
<dbReference type="Pfam" id="PF21010">
    <property type="entry name" value="HA2_C"/>
    <property type="match status" value="1"/>
</dbReference>
<dbReference type="SMART" id="SM00847">
    <property type="entry name" value="HA2"/>
    <property type="match status" value="1"/>
</dbReference>
<feature type="compositionally biased region" description="Polar residues" evidence="9">
    <location>
        <begin position="18"/>
        <end position="27"/>
    </location>
</feature>
<sequence length="1892" mass="210764">MAPKKKKKPAVNPARGFATTSIPSKSKVSAGPDGEDAEAAAADDSGRSQAAMSGAPVPAADTDKTTNLKDNKDIAGGLRIQDMTPGELEAHLENSELDAMLEKYAAKSLADVHRQVARLETERRQLRPQTQKLSTYTWLPDETLQELFEMDHDDRQEAVYTSSRAALTSVDEEKLTVDLWTLERVLLSLGFPRVSEATAFIAELAVQGQLRLSVDSLPGLPEALQWYASHSEPVELGNYEHASSAKAEQSGESTPAHMRSEPTTATQSRQSPASTPAKVSEAEEDSLSSSDSDEEDDPAKMTERYIQLQRQLWYAQNPEVSIGAETTAPKGRRLDRLTRKLQQIRRDPLFEEREADFIWSTNLLELQEIIQQGLRTAATSRRRGKENSGQKIPEGDGDVHKFSHEVPHGDEEAEVLFGDMFGQSEDALSSDQNQSISEGSVKLLDFGKWSGLSPRRLLEELCRGRDLKARLRLQSLTQTSYSARHRLEISWVGSTTPAAHALDALPLGVPAQVTDYSWHLEMKDVAAASTAQSEAYVCTLTLFLLSTLGASELRATSRLPTVWRDLIRDLADAKQKLVNEENKSTLRRLRGLLHETQNRISQQQFQSDSVERAITATVTARRRTRPQASLRMTPEEVFREWSNRTARSSFQQMLEVRQELPVHRYKDMILACIAENPVSVICAETGAGKSSGIPVLLLEQEFAGGRDCRILVTQPRRISAITLARRVSQELGEGRNDIGTIRSLVGYAIRMESKASSTTRITYATTGVLLRMLEDSPDLEELDVLVLDEVHERTMDLELLFIALQKLQKRRSALKIVLMSATVDAKKFSEYFGGAPVLDLPGRTFPVEVGFLEDAVEATNNLSSVKDNTLVLQDEDQDIDDTHANDKGRPVVTEPEKYSSQTLRTIANMDEYRIDYNLIARLAAAVATKPEYVKYSAAILIFMPGIGEIRRLHSLLVSIETFSRNWIVHLLHSTFSTEDLERAFERPPRGHRKIVIATNIAETGITIPDVTAVIDTCKEKIMRFDERRQLSRLNEGFISRSSARQRRGRAARVQDGLCFHLVTKHRFENQMLEQQVPEMLRLSLQDPMLRIKVWDLGSIEDTLSAAIDPPSRKNILRAVEKLKDAGALTKSEALTPLGQQIARLPLEVSLAKLAIFGVIFKCLGPVLAIISLLTSKSPFLSTTQGSQDDARHVFKRGDADLLSSLNAYESWKRAKASRTASEFCRKYHVSDQTMSQIAEQEIQLLVYLVDAGLVVLDSEERTALNRARTRHSNAVPSHIMPSRYNQTIADRALLAIVAMALYPRILMREGKGWRNVYTNQMVSLTSRSINHHSHSTKQPRWLSFFEAMQNTRSGNLNVFETSAIPESALAILLGSDAEFKFYAGVMVLDGGKIKLSVREWRQLIAIKILRERIEKVLGRCYSHPGKEMSDQDRKWLDFWLKIEAAQETGGVDFVQTLRHDTYPAISTSKADLSEKIVVVTGSSRGIGKATALSYAKAGASGIVILARSDLSSLEDEISKAAKDAGRAAPKVLSLSIDVTDRAAVEKAASHVTEVFGKVDVLINNAGYMATHENIDCSDPQEWWKTWEVNVKGVYLMSKFFLPLLLKSELKTVVVVSSIGALLTRPGMSAYQITKTAELRLNNFLMAEYGEQGLLAYAVHPGLVLTELSSQGPKWTHEVLTDPPRLASDTLVWLTRERREWLADRYISVNWDMDELLAKEDEIQPIPTNPFSTFTPILSKASNRLPPRPTLPDSEIKEVYVKGTGPGGQAINKTNSAAQLTHIPTGIVVKSQATRSRSQNYTIARRLLAEKVELLQKGDDSRVVKVLERKSKKKRSADKKKRRKYRELAGEKDGQEEALDQDDNDEVGDGAEGMESSDLNPENTNNDATTPKG</sequence>
<dbReference type="Pfam" id="PF00472">
    <property type="entry name" value="RF-1"/>
    <property type="match status" value="1"/>
</dbReference>
<dbReference type="InterPro" id="IPR045853">
    <property type="entry name" value="Pep_chain_release_fac_I_sf"/>
</dbReference>
<dbReference type="PANTHER" id="PTHR18934:SF145">
    <property type="entry name" value="ATP-DEPENDENT RNA HELICASE DHX57-RELATED"/>
    <property type="match status" value="1"/>
</dbReference>
<accession>A0AA39CL24</accession>
<dbReference type="PROSITE" id="PS51194">
    <property type="entry name" value="HELICASE_CTER"/>
    <property type="match status" value="1"/>
</dbReference>
<feature type="domain" description="Helicase C-terminal" evidence="11">
    <location>
        <begin position="927"/>
        <end position="1097"/>
    </location>
</feature>
<comment type="caution">
    <text evidence="12">The sequence shown here is derived from an EMBL/GenBank/DDBJ whole genome shotgun (WGS) entry which is preliminary data.</text>
</comment>
<keyword evidence="7" id="KW-0496">Mitochondrion</keyword>
<feature type="region of interest" description="Disordered" evidence="9">
    <location>
        <begin position="376"/>
        <end position="399"/>
    </location>
</feature>
<dbReference type="SMART" id="SM00490">
    <property type="entry name" value="HELICc"/>
    <property type="match status" value="1"/>
</dbReference>
<feature type="compositionally biased region" description="Basic and acidic residues" evidence="9">
    <location>
        <begin position="385"/>
        <end position="399"/>
    </location>
</feature>
<dbReference type="GO" id="GO:0005739">
    <property type="term" value="C:mitochondrion"/>
    <property type="evidence" value="ECO:0007669"/>
    <property type="project" value="UniProtKB-SubCell"/>
</dbReference>
<feature type="region of interest" description="Disordered" evidence="9">
    <location>
        <begin position="1"/>
        <end position="70"/>
    </location>
</feature>
<dbReference type="Pfam" id="PF00106">
    <property type="entry name" value="adh_short"/>
    <property type="match status" value="1"/>
</dbReference>
<evidence type="ECO:0000256" key="2">
    <source>
        <dbReference type="ARBA" id="ARBA00010835"/>
    </source>
</evidence>
<comment type="catalytic activity">
    <reaction evidence="8">
        <text>ATP + H2O = ADP + phosphate + H(+)</text>
        <dbReference type="Rhea" id="RHEA:13065"/>
        <dbReference type="ChEBI" id="CHEBI:15377"/>
        <dbReference type="ChEBI" id="CHEBI:15378"/>
        <dbReference type="ChEBI" id="CHEBI:30616"/>
        <dbReference type="ChEBI" id="CHEBI:43474"/>
        <dbReference type="ChEBI" id="CHEBI:456216"/>
        <dbReference type="EC" id="3.6.4.13"/>
    </reaction>
</comment>
<evidence type="ECO:0000256" key="5">
    <source>
        <dbReference type="ARBA" id="ARBA00022840"/>
    </source>
</evidence>
<dbReference type="CDD" id="cd17917">
    <property type="entry name" value="DEXHc_RHA-like"/>
    <property type="match status" value="1"/>
</dbReference>
<evidence type="ECO:0000256" key="8">
    <source>
        <dbReference type="ARBA" id="ARBA00047984"/>
    </source>
</evidence>
<dbReference type="InterPro" id="IPR007502">
    <property type="entry name" value="Helicase-assoc_dom"/>
</dbReference>
<dbReference type="PRINTS" id="PR00081">
    <property type="entry name" value="GDHRDH"/>
</dbReference>
<dbReference type="Pfam" id="PF00271">
    <property type="entry name" value="Helicase_C"/>
    <property type="match status" value="1"/>
</dbReference>
<proteinExistence type="inferred from homology"/>
<evidence type="ECO:0000256" key="7">
    <source>
        <dbReference type="ARBA" id="ARBA00023128"/>
    </source>
</evidence>
<feature type="compositionally biased region" description="Polar residues" evidence="9">
    <location>
        <begin position="1876"/>
        <end position="1892"/>
    </location>
</feature>
<dbReference type="FunFam" id="3.30.160.20:FF:000065">
    <property type="entry name" value="Peptidyl-tRNA hydrolase domain protein"/>
    <property type="match status" value="1"/>
</dbReference>
<dbReference type="FunFam" id="3.40.50.300:FF:000500">
    <property type="entry name" value="ATP-dependent RNA helicase DHX29"/>
    <property type="match status" value="1"/>
</dbReference>
<evidence type="ECO:0000256" key="9">
    <source>
        <dbReference type="SAM" id="MobiDB-lite"/>
    </source>
</evidence>
<evidence type="ECO:0000259" key="10">
    <source>
        <dbReference type="PROSITE" id="PS51192"/>
    </source>
</evidence>
<evidence type="ECO:0000313" key="13">
    <source>
        <dbReference type="Proteomes" id="UP001172673"/>
    </source>
</evidence>
<dbReference type="InterPro" id="IPR011545">
    <property type="entry name" value="DEAD/DEAH_box_helicase_dom"/>
</dbReference>
<dbReference type="SUPFAM" id="SSF52540">
    <property type="entry name" value="P-loop containing nucleoside triphosphate hydrolases"/>
    <property type="match status" value="1"/>
</dbReference>
<keyword evidence="5" id="KW-0067">ATP-binding</keyword>
<evidence type="ECO:0000256" key="1">
    <source>
        <dbReference type="ARBA" id="ARBA00004173"/>
    </source>
</evidence>
<evidence type="ECO:0000256" key="6">
    <source>
        <dbReference type="ARBA" id="ARBA00022946"/>
    </source>
</evidence>
<dbReference type="GO" id="GO:0005524">
    <property type="term" value="F:ATP binding"/>
    <property type="evidence" value="ECO:0007669"/>
    <property type="project" value="UniProtKB-KW"/>
</dbReference>
<feature type="compositionally biased region" description="Acidic residues" evidence="9">
    <location>
        <begin position="1855"/>
        <end position="1868"/>
    </location>
</feature>
<reference evidence="12" key="1">
    <citation type="submission" date="2022-10" db="EMBL/GenBank/DDBJ databases">
        <title>Culturing micro-colonial fungi from biological soil crusts in the Mojave desert and describing Neophaeococcomyces mojavensis, and introducing the new genera and species Taxawa tesnikishii.</title>
        <authorList>
            <person name="Kurbessoian T."/>
            <person name="Stajich J.E."/>
        </authorList>
    </citation>
    <scope>NUCLEOTIDE SEQUENCE</scope>
    <source>
        <strain evidence="12">TK_41</strain>
    </source>
</reference>
<dbReference type="InterPro" id="IPR027417">
    <property type="entry name" value="P-loop_NTPase"/>
</dbReference>
<dbReference type="InterPro" id="IPR014001">
    <property type="entry name" value="Helicase_ATP-bd"/>
</dbReference>
<evidence type="ECO:0000256" key="4">
    <source>
        <dbReference type="ARBA" id="ARBA00022741"/>
    </source>
</evidence>
<protein>
    <recommendedName>
        <fullName evidence="3">RNA helicase</fullName>
        <ecNumber evidence="3">3.6.4.13</ecNumber>
    </recommendedName>
</protein>
<evidence type="ECO:0000313" key="12">
    <source>
        <dbReference type="EMBL" id="KAJ9612187.1"/>
    </source>
</evidence>
<keyword evidence="4" id="KW-0547">Nucleotide-binding</keyword>
<feature type="compositionally biased region" description="Basic and acidic residues" evidence="9">
    <location>
        <begin position="61"/>
        <end position="70"/>
    </location>
</feature>
<feature type="compositionally biased region" description="Polar residues" evidence="9">
    <location>
        <begin position="261"/>
        <end position="274"/>
    </location>
</feature>
<dbReference type="SUPFAM" id="SSF51735">
    <property type="entry name" value="NAD(P)-binding Rossmann-fold domains"/>
    <property type="match status" value="1"/>
</dbReference>
<evidence type="ECO:0000256" key="3">
    <source>
        <dbReference type="ARBA" id="ARBA00012552"/>
    </source>
</evidence>
<dbReference type="Gene3D" id="3.30.160.20">
    <property type="match status" value="1"/>
</dbReference>
<dbReference type="InterPro" id="IPR002347">
    <property type="entry name" value="SDR_fam"/>
</dbReference>
<dbReference type="InterPro" id="IPR000352">
    <property type="entry name" value="Pep_chain_release_fac_I"/>
</dbReference>
<dbReference type="InterPro" id="IPR048333">
    <property type="entry name" value="HA2_WH"/>
</dbReference>
<dbReference type="CDD" id="cd05233">
    <property type="entry name" value="SDR_c"/>
    <property type="match status" value="1"/>
</dbReference>
<organism evidence="12 13">
    <name type="scientific">Cladophialophora chaetospira</name>
    <dbReference type="NCBI Taxonomy" id="386627"/>
    <lineage>
        <taxon>Eukaryota</taxon>
        <taxon>Fungi</taxon>
        <taxon>Dikarya</taxon>
        <taxon>Ascomycota</taxon>
        <taxon>Pezizomycotina</taxon>
        <taxon>Eurotiomycetes</taxon>
        <taxon>Chaetothyriomycetidae</taxon>
        <taxon>Chaetothyriales</taxon>
        <taxon>Herpotrichiellaceae</taxon>
        <taxon>Cladophialophora</taxon>
    </lineage>
</organism>
<comment type="similarity">
    <text evidence="2">Belongs to the prokaryotic/mitochondrial release factor family.</text>
</comment>
<dbReference type="PROSITE" id="PS51192">
    <property type="entry name" value="HELICASE_ATP_BIND_1"/>
    <property type="match status" value="1"/>
</dbReference>
<dbReference type="Gene3D" id="1.20.120.1080">
    <property type="match status" value="1"/>
</dbReference>